<dbReference type="EMBL" id="SRLO01009745">
    <property type="protein sequence ID" value="TNN26676.1"/>
    <property type="molecule type" value="Genomic_DNA"/>
</dbReference>
<evidence type="ECO:0000313" key="2">
    <source>
        <dbReference type="Proteomes" id="UP000314294"/>
    </source>
</evidence>
<comment type="caution">
    <text evidence="1">The sequence shown here is derived from an EMBL/GenBank/DDBJ whole genome shotgun (WGS) entry which is preliminary data.</text>
</comment>
<keyword evidence="2" id="KW-1185">Reference proteome</keyword>
<organism evidence="1 2">
    <name type="scientific">Liparis tanakae</name>
    <name type="common">Tanaka's snailfish</name>
    <dbReference type="NCBI Taxonomy" id="230148"/>
    <lineage>
        <taxon>Eukaryota</taxon>
        <taxon>Metazoa</taxon>
        <taxon>Chordata</taxon>
        <taxon>Craniata</taxon>
        <taxon>Vertebrata</taxon>
        <taxon>Euteleostomi</taxon>
        <taxon>Actinopterygii</taxon>
        <taxon>Neopterygii</taxon>
        <taxon>Teleostei</taxon>
        <taxon>Neoteleostei</taxon>
        <taxon>Acanthomorphata</taxon>
        <taxon>Eupercaria</taxon>
        <taxon>Perciformes</taxon>
        <taxon>Cottioidei</taxon>
        <taxon>Cottales</taxon>
        <taxon>Liparidae</taxon>
        <taxon>Liparis</taxon>
    </lineage>
</organism>
<gene>
    <name evidence="1" type="ORF">EYF80_063187</name>
</gene>
<dbReference type="Proteomes" id="UP000314294">
    <property type="component" value="Unassembled WGS sequence"/>
</dbReference>
<sequence>MKQRRTPVSGCAGERGHCARISEGWDQMPVNTKPEIWTRENTWKHGPLHAHAAGNPCSVHHVINPRVYYR</sequence>
<reference evidence="1 2" key="1">
    <citation type="submission" date="2019-03" db="EMBL/GenBank/DDBJ databases">
        <title>First draft genome of Liparis tanakae, snailfish: a comprehensive survey of snailfish specific genes.</title>
        <authorList>
            <person name="Kim W."/>
            <person name="Song I."/>
            <person name="Jeong J.-H."/>
            <person name="Kim D."/>
            <person name="Kim S."/>
            <person name="Ryu S."/>
            <person name="Song J.Y."/>
            <person name="Lee S.K."/>
        </authorList>
    </citation>
    <scope>NUCLEOTIDE SEQUENCE [LARGE SCALE GENOMIC DNA]</scope>
    <source>
        <tissue evidence="1">Muscle</tissue>
    </source>
</reference>
<accession>A0A4Z2ECU3</accession>
<protein>
    <submittedName>
        <fullName evidence="1">Uncharacterized protein</fullName>
    </submittedName>
</protein>
<name>A0A4Z2ECU3_9TELE</name>
<dbReference type="AlphaFoldDB" id="A0A4Z2ECU3"/>
<proteinExistence type="predicted"/>
<evidence type="ECO:0000313" key="1">
    <source>
        <dbReference type="EMBL" id="TNN26676.1"/>
    </source>
</evidence>